<dbReference type="EMBL" id="CP012850">
    <property type="protein sequence ID" value="ALI34437.1"/>
    <property type="molecule type" value="Genomic_DNA"/>
</dbReference>
<evidence type="ECO:0000313" key="2">
    <source>
        <dbReference type="Proteomes" id="UP000058925"/>
    </source>
</evidence>
<reference evidence="2" key="1">
    <citation type="submission" date="2015-10" db="EMBL/GenBank/DDBJ databases">
        <title>Niche specialization of a soil ammonia-oxidizing archaeon, Candidatus Nitrosocosmicus oleophilus.</title>
        <authorList>
            <person name="Jung M.-Y."/>
            <person name="Rhee S.-K."/>
        </authorList>
    </citation>
    <scope>NUCLEOTIDE SEQUENCE [LARGE SCALE GENOMIC DNA]</scope>
    <source>
        <strain evidence="2">MY3</strain>
    </source>
</reference>
<gene>
    <name evidence="1" type="ORF">NMY3_00223</name>
</gene>
<dbReference type="AlphaFoldDB" id="A0A654LTS7"/>
<accession>A0A654LTS7</accession>
<organism evidence="1 2">
    <name type="scientific">Candidatus Nitrosocosmicus oleophilus</name>
    <dbReference type="NCBI Taxonomy" id="1353260"/>
    <lineage>
        <taxon>Archaea</taxon>
        <taxon>Nitrososphaerota</taxon>
        <taxon>Nitrososphaeria</taxon>
        <taxon>Nitrososphaerales</taxon>
        <taxon>Nitrososphaeraceae</taxon>
        <taxon>Candidatus Nitrosocosmicus</taxon>
    </lineage>
</organism>
<protein>
    <submittedName>
        <fullName evidence="1">Uncharacterized protein</fullName>
    </submittedName>
</protein>
<keyword evidence="2" id="KW-1185">Reference proteome</keyword>
<name>A0A654LTS7_9ARCH</name>
<evidence type="ECO:0000313" key="1">
    <source>
        <dbReference type="EMBL" id="ALI34437.1"/>
    </source>
</evidence>
<proteinExistence type="predicted"/>
<dbReference type="KEGG" id="taa:NMY3_00223"/>
<sequence length="34" mass="3961">MIFSNNLGAWIYDSRLNVITAFNDTESGRIWIRS</sequence>
<dbReference type="Proteomes" id="UP000058925">
    <property type="component" value="Chromosome"/>
</dbReference>